<sequence>MRDCPCKHRDELFYPGESITVDCNTCTCLEGMFKCTTEDCNMICNVYSQSQYLLFDQFWEKYPSGDCEIQLLAGSDQGANRFSVSVKQDRCVEHGGAVCRKRVRIQFGSAVITMKGSDIEVVWALPQSDGRMLRLL</sequence>
<dbReference type="GO" id="GO:0031012">
    <property type="term" value="C:extracellular matrix"/>
    <property type="evidence" value="ECO:0007669"/>
    <property type="project" value="TreeGrafter"/>
</dbReference>
<evidence type="ECO:0000256" key="1">
    <source>
        <dbReference type="ARBA" id="ARBA00023157"/>
    </source>
</evidence>
<dbReference type="GO" id="GO:0005615">
    <property type="term" value="C:extracellular space"/>
    <property type="evidence" value="ECO:0007669"/>
    <property type="project" value="TreeGrafter"/>
</dbReference>
<accession>A0AAD8FSZ0</accession>
<gene>
    <name evidence="2" type="primary">MUC5AC</name>
    <name evidence="2" type="ORF">AOXY_G31683</name>
</gene>
<dbReference type="InterPro" id="IPR050780">
    <property type="entry name" value="Mucin_vWF_Thrombospondin_sf"/>
</dbReference>
<dbReference type="Proteomes" id="UP001230051">
    <property type="component" value="Unassembled WGS sequence"/>
</dbReference>
<proteinExistence type="predicted"/>
<dbReference type="PANTHER" id="PTHR11339">
    <property type="entry name" value="EXTRACELLULAR MATRIX GLYCOPROTEIN RELATED"/>
    <property type="match status" value="1"/>
</dbReference>
<dbReference type="EMBL" id="JAGXEW010000048">
    <property type="protein sequence ID" value="KAK1152089.1"/>
    <property type="molecule type" value="Genomic_DNA"/>
</dbReference>
<protein>
    <submittedName>
        <fullName evidence="2">von Willebrand factor-like</fullName>
    </submittedName>
</protein>
<keyword evidence="3" id="KW-1185">Reference proteome</keyword>
<keyword evidence="1" id="KW-1015">Disulfide bond</keyword>
<evidence type="ECO:0000313" key="3">
    <source>
        <dbReference type="Proteomes" id="UP001230051"/>
    </source>
</evidence>
<dbReference type="SUPFAM" id="SSF57603">
    <property type="entry name" value="FnI-like domain"/>
    <property type="match status" value="1"/>
</dbReference>
<organism evidence="2 3">
    <name type="scientific">Acipenser oxyrinchus oxyrinchus</name>
    <dbReference type="NCBI Taxonomy" id="40147"/>
    <lineage>
        <taxon>Eukaryota</taxon>
        <taxon>Metazoa</taxon>
        <taxon>Chordata</taxon>
        <taxon>Craniata</taxon>
        <taxon>Vertebrata</taxon>
        <taxon>Euteleostomi</taxon>
        <taxon>Actinopterygii</taxon>
        <taxon>Chondrostei</taxon>
        <taxon>Acipenseriformes</taxon>
        <taxon>Acipenseridae</taxon>
        <taxon>Acipenser</taxon>
    </lineage>
</organism>
<dbReference type="AlphaFoldDB" id="A0AAD8FSZ0"/>
<reference evidence="2" key="1">
    <citation type="submission" date="2022-02" db="EMBL/GenBank/DDBJ databases">
        <title>Atlantic sturgeon de novo genome assembly.</title>
        <authorList>
            <person name="Stock M."/>
            <person name="Klopp C."/>
            <person name="Guiguen Y."/>
            <person name="Cabau C."/>
            <person name="Parinello H."/>
            <person name="Santidrian Yebra-Pimentel E."/>
            <person name="Kuhl H."/>
            <person name="Dirks R.P."/>
            <person name="Guessner J."/>
            <person name="Wuertz S."/>
            <person name="Du K."/>
            <person name="Schartl M."/>
        </authorList>
    </citation>
    <scope>NUCLEOTIDE SEQUENCE</scope>
    <source>
        <strain evidence="2">STURGEONOMICS-FGT-2020</strain>
        <tissue evidence="2">Whole blood</tissue>
    </source>
</reference>
<comment type="caution">
    <text evidence="2">The sequence shown here is derived from an EMBL/GenBank/DDBJ whole genome shotgun (WGS) entry which is preliminary data.</text>
</comment>
<name>A0AAD8FSZ0_ACIOX</name>
<dbReference type="PANTHER" id="PTHR11339:SF411">
    <property type="entry name" value="MUCIN-2 ISOFORM X1"/>
    <property type="match status" value="1"/>
</dbReference>
<evidence type="ECO:0000313" key="2">
    <source>
        <dbReference type="EMBL" id="KAK1152089.1"/>
    </source>
</evidence>